<reference evidence="1" key="1">
    <citation type="journal article" date="2020" name="Nature">
        <title>Giant virus diversity and host interactions through global metagenomics.</title>
        <authorList>
            <person name="Schulz F."/>
            <person name="Roux S."/>
            <person name="Paez-Espino D."/>
            <person name="Jungbluth S."/>
            <person name="Walsh D.A."/>
            <person name="Denef V.J."/>
            <person name="McMahon K.D."/>
            <person name="Konstantinidis K.T."/>
            <person name="Eloe-Fadrosh E.A."/>
            <person name="Kyrpides N.C."/>
            <person name="Woyke T."/>
        </authorList>
    </citation>
    <scope>NUCLEOTIDE SEQUENCE</scope>
    <source>
        <strain evidence="1">GVMAG-M-3300023179-33</strain>
    </source>
</reference>
<accession>A0A6C0EFC0</accession>
<dbReference type="Gene3D" id="3.40.50.11350">
    <property type="match status" value="1"/>
</dbReference>
<dbReference type="AlphaFoldDB" id="A0A6C0EFC0"/>
<evidence type="ECO:0000313" key="1">
    <source>
        <dbReference type="EMBL" id="QHT27618.1"/>
    </source>
</evidence>
<protein>
    <submittedName>
        <fullName evidence="1">Uncharacterized protein</fullName>
    </submittedName>
</protein>
<sequence>MNTFPLFNKKLLKEDDNTLFLSYLNYMDNFVLKIQSESEDKKEVPLTFYPIAKNIRTTSSYMAINILNGNASYLDNMARNGEPNFWYYEKKMGNWFPWLWSRGRINGDDYKNIDGWKYYFNSFTKNQNIKTNNIIHCIKPPDDLALFFAYLSCIKYVFQFNDNYKTIMDNHKKSMNWPASDEKVLAVQIRRGETCSVDGSISPDRPFYHVYKYIESIEELLQSNDFEYIYISTDSDLEIDYIQKHRPEWKLLYLHIDRKQFFRLNENLVDLEVSCTMLPERIPFIVDSGLADLYFISQSQGYISTISMSEFSRCGWYLQMAFQGKLTPYINMNDDILDMNVRDKLLLL</sequence>
<name>A0A6C0EFC0_9ZZZZ</name>
<dbReference type="EMBL" id="MN739825">
    <property type="protein sequence ID" value="QHT27618.1"/>
    <property type="molecule type" value="Genomic_DNA"/>
</dbReference>
<proteinExistence type="predicted"/>
<organism evidence="1">
    <name type="scientific">viral metagenome</name>
    <dbReference type="NCBI Taxonomy" id="1070528"/>
    <lineage>
        <taxon>unclassified sequences</taxon>
        <taxon>metagenomes</taxon>
        <taxon>organismal metagenomes</taxon>
    </lineage>
</organism>